<comment type="similarity">
    <text evidence="5">Belongs to the NRP synthetase family.</text>
</comment>
<dbReference type="EMBL" id="CP011110">
    <property type="protein sequence ID" value="AKA24237.1"/>
    <property type="molecule type" value="Genomic_DNA"/>
</dbReference>
<dbReference type="InterPro" id="IPR001242">
    <property type="entry name" value="Condensation_dom"/>
</dbReference>
<dbReference type="InterPro" id="IPR029063">
    <property type="entry name" value="SAM-dependent_MTases_sf"/>
</dbReference>
<evidence type="ECO:0000313" key="7">
    <source>
        <dbReference type="EMBL" id="AKA24237.1"/>
    </source>
</evidence>
<feature type="domain" description="Carrier" evidence="6">
    <location>
        <begin position="1359"/>
        <end position="1434"/>
    </location>
</feature>
<evidence type="ECO:0000256" key="3">
    <source>
        <dbReference type="ARBA" id="ARBA00022553"/>
    </source>
</evidence>
<keyword evidence="2" id="KW-0596">Phosphopantetheine</keyword>
<evidence type="ECO:0000259" key="6">
    <source>
        <dbReference type="PROSITE" id="PS50075"/>
    </source>
</evidence>
<dbReference type="Gene3D" id="1.10.1200.10">
    <property type="entry name" value="ACP-like"/>
    <property type="match status" value="2"/>
</dbReference>
<dbReference type="Pfam" id="PF00550">
    <property type="entry name" value="PP-binding"/>
    <property type="match status" value="2"/>
</dbReference>
<dbReference type="Gene3D" id="3.40.50.150">
    <property type="entry name" value="Vaccinia Virus protein VP39"/>
    <property type="match status" value="1"/>
</dbReference>
<dbReference type="PANTHER" id="PTHR45527">
    <property type="entry name" value="NONRIBOSOMAL PEPTIDE SYNTHETASE"/>
    <property type="match status" value="1"/>
</dbReference>
<dbReference type="Gene3D" id="3.30.559.10">
    <property type="entry name" value="Chloramphenicol acetyltransferase-like domain"/>
    <property type="match status" value="1"/>
</dbReference>
<dbReference type="InterPro" id="IPR020806">
    <property type="entry name" value="PKS_PP-bd"/>
</dbReference>
<protein>
    <recommendedName>
        <fullName evidence="6">Carrier domain-containing protein</fullName>
    </recommendedName>
</protein>
<comment type="cofactor">
    <cofactor evidence="1">
        <name>pantetheine 4'-phosphate</name>
        <dbReference type="ChEBI" id="CHEBI:47942"/>
    </cofactor>
</comment>
<dbReference type="SUPFAM" id="SSF56801">
    <property type="entry name" value="Acetyl-CoA synthetase-like"/>
    <property type="match status" value="1"/>
</dbReference>
<dbReference type="GO" id="GO:0016874">
    <property type="term" value="F:ligase activity"/>
    <property type="evidence" value="ECO:0007669"/>
    <property type="project" value="UniProtKB-KW"/>
</dbReference>
<dbReference type="InterPro" id="IPR020845">
    <property type="entry name" value="AMP-binding_CS"/>
</dbReference>
<proteinExistence type="inferred from homology"/>
<evidence type="ECO:0000256" key="2">
    <source>
        <dbReference type="ARBA" id="ARBA00022450"/>
    </source>
</evidence>
<dbReference type="CDD" id="cd19535">
    <property type="entry name" value="Cyc_NRPS"/>
    <property type="match status" value="1"/>
</dbReference>
<dbReference type="InterPro" id="IPR010071">
    <property type="entry name" value="AA_adenyl_dom"/>
</dbReference>
<evidence type="ECO:0000256" key="4">
    <source>
        <dbReference type="ARBA" id="ARBA00022598"/>
    </source>
</evidence>
<dbReference type="PANTHER" id="PTHR45527:SF10">
    <property type="entry name" value="PYOCHELIN SYNTHASE PCHF"/>
    <property type="match status" value="1"/>
</dbReference>
<dbReference type="InterPro" id="IPR057737">
    <property type="entry name" value="Condensation_MtbB-like"/>
</dbReference>
<dbReference type="OrthoDB" id="9757559at2"/>
<evidence type="ECO:0000256" key="1">
    <source>
        <dbReference type="ARBA" id="ARBA00001957"/>
    </source>
</evidence>
<feature type="domain" description="Carrier" evidence="6">
    <location>
        <begin position="13"/>
        <end position="89"/>
    </location>
</feature>
<dbReference type="GO" id="GO:0043041">
    <property type="term" value="P:amino acid activation for nonribosomal peptide biosynthetic process"/>
    <property type="evidence" value="ECO:0007669"/>
    <property type="project" value="TreeGrafter"/>
</dbReference>
<keyword evidence="4" id="KW-0436">Ligase</keyword>
<dbReference type="InterPro" id="IPR006162">
    <property type="entry name" value="Ppantetheine_attach_site"/>
</dbReference>
<dbReference type="PATRIC" id="fig|587753.10.peg.2780"/>
<dbReference type="GO" id="GO:0044550">
    <property type="term" value="P:secondary metabolite biosynthetic process"/>
    <property type="evidence" value="ECO:0007669"/>
    <property type="project" value="TreeGrafter"/>
</dbReference>
<dbReference type="Gene3D" id="3.30.300.30">
    <property type="match status" value="2"/>
</dbReference>
<dbReference type="NCBIfam" id="TIGR01733">
    <property type="entry name" value="AA-adenyl-dom"/>
    <property type="match status" value="1"/>
</dbReference>
<dbReference type="Pfam" id="PF00668">
    <property type="entry name" value="Condensation"/>
    <property type="match status" value="1"/>
</dbReference>
<dbReference type="PROSITE" id="PS00455">
    <property type="entry name" value="AMP_BINDING"/>
    <property type="match status" value="1"/>
</dbReference>
<dbReference type="InterPro" id="IPR023213">
    <property type="entry name" value="CAT-like_dom_sf"/>
</dbReference>
<dbReference type="Proteomes" id="UP000032748">
    <property type="component" value="Chromosome"/>
</dbReference>
<dbReference type="InterPro" id="IPR036736">
    <property type="entry name" value="ACP-like_sf"/>
</dbReference>
<dbReference type="SUPFAM" id="SSF47336">
    <property type="entry name" value="ACP-like"/>
    <property type="match status" value="2"/>
</dbReference>
<dbReference type="InterPro" id="IPR009081">
    <property type="entry name" value="PP-bd_ACP"/>
</dbReference>
<dbReference type="RefSeq" id="WP_045882812.1">
    <property type="nucleotide sequence ID" value="NZ_CP011110.1"/>
</dbReference>
<dbReference type="PROSITE" id="PS50075">
    <property type="entry name" value="CARRIER"/>
    <property type="match status" value="2"/>
</dbReference>
<dbReference type="KEGG" id="pcz:PCL1606_27860"/>
<dbReference type="FunFam" id="3.30.559.30:FF:000006">
    <property type="entry name" value="Yersiniabactin polyketide/non-ribosomal peptide synthetase"/>
    <property type="match status" value="1"/>
</dbReference>
<gene>
    <name evidence="7" type="ORF">PCL1606_27860</name>
</gene>
<dbReference type="SMART" id="SM00823">
    <property type="entry name" value="PKS_PP"/>
    <property type="match status" value="1"/>
</dbReference>
<evidence type="ECO:0000256" key="5">
    <source>
        <dbReference type="ARBA" id="ARBA00029454"/>
    </source>
</evidence>
<accession>A0A0D5XZS8</accession>
<dbReference type="InterPro" id="IPR042099">
    <property type="entry name" value="ANL_N_sf"/>
</dbReference>
<name>A0A0D5XZS8_9PSED</name>
<dbReference type="PROSITE" id="PS00012">
    <property type="entry name" value="PHOSPHOPANTETHEINE"/>
    <property type="match status" value="1"/>
</dbReference>
<dbReference type="GO" id="GO:0005737">
    <property type="term" value="C:cytoplasm"/>
    <property type="evidence" value="ECO:0007669"/>
    <property type="project" value="TreeGrafter"/>
</dbReference>
<organism evidence="7 8">
    <name type="scientific">Pseudomonas chlororaphis</name>
    <dbReference type="NCBI Taxonomy" id="587753"/>
    <lineage>
        <taxon>Bacteria</taxon>
        <taxon>Pseudomonadati</taxon>
        <taxon>Pseudomonadota</taxon>
        <taxon>Gammaproteobacteria</taxon>
        <taxon>Pseudomonadales</taxon>
        <taxon>Pseudomonadaceae</taxon>
        <taxon>Pseudomonas</taxon>
    </lineage>
</organism>
<dbReference type="InterPro" id="IPR045851">
    <property type="entry name" value="AMP-bd_C_sf"/>
</dbReference>
<evidence type="ECO:0000313" key="8">
    <source>
        <dbReference type="Proteomes" id="UP000032748"/>
    </source>
</evidence>
<dbReference type="Pfam" id="PF00501">
    <property type="entry name" value="AMP-binding"/>
    <property type="match status" value="1"/>
</dbReference>
<reference evidence="7 8" key="1">
    <citation type="journal article" date="2015" name="Mol. Plant Microbe Interact.">
        <title>Comparative Genomic Analysis of Pseudomonas chlororaphis PCL1606 Reveals New Insight into Antifungal Compounds Involved in Biocontrol.</title>
        <authorList>
            <person name="Calderon C.E."/>
            <person name="Ramos C."/>
            <person name="de Vicente A."/>
            <person name="Cazorla F.M."/>
        </authorList>
    </citation>
    <scope>NUCLEOTIDE SEQUENCE [LARGE SCALE GENOMIC DNA]</scope>
    <source>
        <strain evidence="7 8">PCL1606</strain>
    </source>
</reference>
<sequence>MSELTTADTPSTNPLRSWLIEHLAQLLGATGAEIDSLGDEENLLGCGLDSIRLMYLQERLRSHGLQVDFAQLSADPRIGAWLALLQGQVPSRTAAAPLAAVAAPEQGFELSPVQQAYWLGRGPDEVLGNISCHAWLEFACQGIEPQRLEEAVRLVQARHPMLRARFSEGRQCILAAAQQPAFDHQDWRRQAPAAAQQAWEELRHWRSHQCLDVEAGQVMLVGLVQLPDGQDRVWLSVDLLAADVESLRLLMAELGQAYRAPAALSPAPTLHFADYLERRRQRRAEAYARDREYWCQRLAQLPDGPALPLARAPESIRQPRFSRQASVLSQAEAKRLHAQATRHGLTLSCVFATAFNAVLARWSEQPDFLLNVPLFDRHDEHPDIDRAIADFTTLLLVECHDAPQLPFADAVRRFQRGLHATIDRSAFPALEVLREGRRQGHPRSAPVVFSSNLNEAGFVPAGFREVFGDLHAMLSQTPQVWLDHQLYRVDDGLLLAWDSIAELFADGVLDAMFQAYVELVQRLADSDWEQPQPVLLPLAQQARRERQNSVPALAPGRGLLEDFFAHSARHPDDLALICGAQRCTYGELAARALRVAGGLLEVGMRPGEAVEICLPRGPAQVVAVFGVLAAGGCYVPVDTAQPPARRSLIESAAGIALVIAEQPPEPTPDSPPLRWLDPARLEQATPLAVPRPQAAHASAYVIYTSGSTGIPKGVEVSHGAAINTIDALQAELRIDRDDCLLAVSALDFDLSVFDLFGVLGRGARLVLLQPEETRDAARWAQLIAEHRVSLWNSAPALLEMALGIAASDCHYQSLRAVLLSGDWIALDLAARVRRHATPQCRVYGLGGATEAGIWSNLQPIDEVPRHWPSIPYGKPLAGQAYRVVDGHGRDVPDQVAGQLLIGGASLARGYRNDPCLTAQRFRCDERGRWYHTGDRGRFWSDGTLEFLGRIDQQVKLRGQRIELGEIEAALTAHPLIDSACAAVLPGNVASLGAALVMSAAPQDVAPHALAAPSALDDTPQAEARVTAELLQRLLQGPALPAIPLLERWRQWLQGQPVEALSLGDALAQLGWREVDLQAMVGSLQVLLRTEDGAAQVLFDPLLAPQAMALNLPAGRQLLDALSGAVQRQSNAQAGPLKVAVLDVRGGQLLDQWLNHLSHCDLRVTLFDTSPGLLAAATAGKPAHVTGQLLPDGLLPLEHCGAYDLVISFAALHGYAQPGDGLNLARALLKPQARLLLADLLRDSPLGLVSAALLDSRPAVLPEAAQIARLLGQNGFAELRCLWRNPAMLLVEATAAGDSLAGDKLRQGLQQRLPQAMRPEHLWCLPRLALNANGKVDRGRLQASLTQALQRRQPTAGEEGELPAALQPLAACWEAVLGRAVRSAQGNFFSLGGDSLLATRLLAAVREQLGVSLRMSDFYRQPTLAGMAELLARSATLEEGVL</sequence>
<dbReference type="SUPFAM" id="SSF53335">
    <property type="entry name" value="S-adenosyl-L-methionine-dependent methyltransferases"/>
    <property type="match status" value="1"/>
</dbReference>
<dbReference type="SUPFAM" id="SSF52777">
    <property type="entry name" value="CoA-dependent acyltransferases"/>
    <property type="match status" value="2"/>
</dbReference>
<dbReference type="FunFam" id="3.30.559.10:FF:000023">
    <property type="entry name" value="Non-ribosomal peptide synthetase"/>
    <property type="match status" value="1"/>
</dbReference>
<dbReference type="Gene3D" id="3.30.559.30">
    <property type="entry name" value="Nonribosomal peptide synthetase, condensation domain"/>
    <property type="match status" value="1"/>
</dbReference>
<dbReference type="GO" id="GO:0031177">
    <property type="term" value="F:phosphopantetheine binding"/>
    <property type="evidence" value="ECO:0007669"/>
    <property type="project" value="InterPro"/>
</dbReference>
<dbReference type="Gene3D" id="3.40.50.12780">
    <property type="entry name" value="N-terminal domain of ligase-like"/>
    <property type="match status" value="1"/>
</dbReference>
<dbReference type="InterPro" id="IPR000873">
    <property type="entry name" value="AMP-dep_synth/lig_dom"/>
</dbReference>
<keyword evidence="3" id="KW-0597">Phosphoprotein</keyword>